<evidence type="ECO:0000256" key="6">
    <source>
        <dbReference type="ARBA" id="ARBA00023136"/>
    </source>
</evidence>
<dbReference type="InterPro" id="IPR025857">
    <property type="entry name" value="MacB_PCD"/>
</dbReference>
<evidence type="ECO:0000259" key="8">
    <source>
        <dbReference type="Pfam" id="PF02687"/>
    </source>
</evidence>
<evidence type="ECO:0000256" key="7">
    <source>
        <dbReference type="SAM" id="Phobius"/>
    </source>
</evidence>
<reference evidence="10 11" key="1">
    <citation type="submission" date="2016-11" db="EMBL/GenBank/DDBJ databases">
        <authorList>
            <person name="Jaros S."/>
            <person name="Januszkiewicz K."/>
            <person name="Wedrychowicz H."/>
        </authorList>
    </citation>
    <scope>NUCLEOTIDE SEQUENCE [LARGE SCALE GENOMIC DNA]</scope>
    <source>
        <strain evidence="10 11">DSM 26991</strain>
    </source>
</reference>
<proteinExistence type="inferred from homology"/>
<keyword evidence="6 7" id="KW-0472">Membrane</keyword>
<keyword evidence="10" id="KW-0449">Lipoprotein</keyword>
<dbReference type="OrthoDB" id="9784014at2"/>
<sequence length="406" mass="45714">MAQFVKLAWRNLWRNKRRTIITSASVFFGVVLSSFMRSMQEGSYDQYIRAIVNSYTSHIQIHKKGYWNDKIINNSFELNKTIESVLDKNSHITLYTPRFETFCLASSEDYTKGVMIMGVNPEKEDKITNISGKMRLGSYLKSGDEGVVLGSVLAKFLKLSVNDTLVLIGQGYHGTSAAGKFLVRGIIKHPSPELDRTLVVMDIGKCQELFSAPGLLTSMAIMVHDNKEVAETKDVLLRNLPTDLEVMDWEEMNELLMKQIESDRGSAVIIVDLLYLIIAFGIFGTIVMMMAERQKEFGVVMAVGMQKHKLILVVLLETVFIGMVGAITGIIASIPVLGYYYYHPIPFTGQAAEMMLEMGFDPVMFFSLDPLIFLKQALIVFLFTLAIGIYPVFNIWNLKITNALHN</sequence>
<evidence type="ECO:0000313" key="10">
    <source>
        <dbReference type="EMBL" id="SHF43917.1"/>
    </source>
</evidence>
<dbReference type="Pfam" id="PF02687">
    <property type="entry name" value="FtsX"/>
    <property type="match status" value="1"/>
</dbReference>
<dbReference type="InterPro" id="IPR003838">
    <property type="entry name" value="ABC3_permease_C"/>
</dbReference>
<organism evidence="10 11">
    <name type="scientific">Bacteroides luti</name>
    <dbReference type="NCBI Taxonomy" id="1297750"/>
    <lineage>
        <taxon>Bacteria</taxon>
        <taxon>Pseudomonadati</taxon>
        <taxon>Bacteroidota</taxon>
        <taxon>Bacteroidia</taxon>
        <taxon>Bacteroidales</taxon>
        <taxon>Bacteroidaceae</taxon>
        <taxon>Bacteroides</taxon>
    </lineage>
</organism>
<feature type="domain" description="MacB-like periplasmic core" evidence="9">
    <location>
        <begin position="19"/>
        <end position="234"/>
    </location>
</feature>
<evidence type="ECO:0000259" key="9">
    <source>
        <dbReference type="Pfam" id="PF12704"/>
    </source>
</evidence>
<dbReference type="Proteomes" id="UP000184509">
    <property type="component" value="Unassembled WGS sequence"/>
</dbReference>
<evidence type="ECO:0000256" key="4">
    <source>
        <dbReference type="ARBA" id="ARBA00022692"/>
    </source>
</evidence>
<dbReference type="RefSeq" id="WP_073401533.1">
    <property type="nucleotide sequence ID" value="NZ_FQTV01000008.1"/>
</dbReference>
<comment type="similarity">
    <text evidence="2">Belongs to the ABC-4 integral membrane protein family. LolC/E subfamily.</text>
</comment>
<dbReference type="GO" id="GO:0044874">
    <property type="term" value="P:lipoprotein localization to outer membrane"/>
    <property type="evidence" value="ECO:0007669"/>
    <property type="project" value="TreeGrafter"/>
</dbReference>
<protein>
    <submittedName>
        <fullName evidence="10">ABC-type transport system, involved in lipoprotein release, permease component</fullName>
    </submittedName>
</protein>
<dbReference type="STRING" id="1297750.SAMN05444405_108171"/>
<keyword evidence="4 7" id="KW-0812">Transmembrane</keyword>
<feature type="transmembrane region" description="Helical" evidence="7">
    <location>
        <begin position="20"/>
        <end position="39"/>
    </location>
</feature>
<feature type="transmembrane region" description="Helical" evidence="7">
    <location>
        <begin position="372"/>
        <end position="393"/>
    </location>
</feature>
<keyword evidence="5 7" id="KW-1133">Transmembrane helix</keyword>
<feature type="transmembrane region" description="Helical" evidence="7">
    <location>
        <begin position="267"/>
        <end position="289"/>
    </location>
</feature>
<comment type="subcellular location">
    <subcellularLocation>
        <location evidence="1">Cell membrane</location>
        <topology evidence="1">Multi-pass membrane protein</topology>
    </subcellularLocation>
</comment>
<dbReference type="InterPro" id="IPR051447">
    <property type="entry name" value="Lipoprotein-release_system"/>
</dbReference>
<dbReference type="PANTHER" id="PTHR30489">
    <property type="entry name" value="LIPOPROTEIN-RELEASING SYSTEM TRANSMEMBRANE PROTEIN LOLE"/>
    <property type="match status" value="1"/>
</dbReference>
<evidence type="ECO:0000256" key="1">
    <source>
        <dbReference type="ARBA" id="ARBA00004651"/>
    </source>
</evidence>
<dbReference type="PANTHER" id="PTHR30489:SF0">
    <property type="entry name" value="LIPOPROTEIN-RELEASING SYSTEM TRANSMEMBRANE PROTEIN LOLE"/>
    <property type="match status" value="1"/>
</dbReference>
<dbReference type="AlphaFoldDB" id="A0A1M5BNV7"/>
<evidence type="ECO:0000256" key="5">
    <source>
        <dbReference type="ARBA" id="ARBA00022989"/>
    </source>
</evidence>
<gene>
    <name evidence="10" type="ORF">SAMN05444405_108171</name>
</gene>
<evidence type="ECO:0000256" key="3">
    <source>
        <dbReference type="ARBA" id="ARBA00022475"/>
    </source>
</evidence>
<name>A0A1M5BNV7_9BACE</name>
<dbReference type="GO" id="GO:0098797">
    <property type="term" value="C:plasma membrane protein complex"/>
    <property type="evidence" value="ECO:0007669"/>
    <property type="project" value="TreeGrafter"/>
</dbReference>
<evidence type="ECO:0000313" key="11">
    <source>
        <dbReference type="Proteomes" id="UP000184509"/>
    </source>
</evidence>
<feature type="domain" description="ABC3 transporter permease C-terminal" evidence="8">
    <location>
        <begin position="273"/>
        <end position="397"/>
    </location>
</feature>
<evidence type="ECO:0000256" key="2">
    <source>
        <dbReference type="ARBA" id="ARBA00005236"/>
    </source>
</evidence>
<keyword evidence="3" id="KW-1003">Cell membrane</keyword>
<feature type="transmembrane region" description="Helical" evidence="7">
    <location>
        <begin position="310"/>
        <end position="342"/>
    </location>
</feature>
<keyword evidence="11" id="KW-1185">Reference proteome</keyword>
<accession>A0A1M5BNV7</accession>
<dbReference type="Pfam" id="PF12704">
    <property type="entry name" value="MacB_PCD"/>
    <property type="match status" value="1"/>
</dbReference>
<dbReference type="EMBL" id="FQTV01000008">
    <property type="protein sequence ID" value="SHF43917.1"/>
    <property type="molecule type" value="Genomic_DNA"/>
</dbReference>